<organism evidence="2 3">
    <name type="scientific">Mediterraneibacter gnavus</name>
    <name type="common">Ruminococcus gnavus</name>
    <dbReference type="NCBI Taxonomy" id="33038"/>
    <lineage>
        <taxon>Bacteria</taxon>
        <taxon>Bacillati</taxon>
        <taxon>Bacillota</taxon>
        <taxon>Clostridia</taxon>
        <taxon>Lachnospirales</taxon>
        <taxon>Lachnospiraceae</taxon>
        <taxon>Mediterraneibacter</taxon>
    </lineage>
</organism>
<dbReference type="Pfam" id="PF18813">
    <property type="entry name" value="PBECR4"/>
    <property type="match status" value="1"/>
</dbReference>
<reference evidence="2" key="1">
    <citation type="submission" date="2022-11" db="EMBL/GenBank/DDBJ databases">
        <title>Temperate bacteriophages infecting mucin-degrading bacterium Ruminococcus gnavus from the human gut.</title>
        <authorList>
            <person name="Buttimer C."/>
        </authorList>
    </citation>
    <scope>NUCLEOTIDE SEQUENCE</scope>
    <source>
        <strain evidence="2">CCUG 49994</strain>
    </source>
</reference>
<dbReference type="Proteomes" id="UP001079535">
    <property type="component" value="Unassembled WGS sequence"/>
</dbReference>
<evidence type="ECO:0000259" key="1">
    <source>
        <dbReference type="Pfam" id="PF18813"/>
    </source>
</evidence>
<comment type="caution">
    <text evidence="2">The sequence shown here is derived from an EMBL/GenBank/DDBJ whole genome shotgun (WGS) entry which is preliminary data.</text>
</comment>
<evidence type="ECO:0000313" key="2">
    <source>
        <dbReference type="EMBL" id="MCZ0666483.1"/>
    </source>
</evidence>
<sequence length="199" mass="23727">MDNISLALNNFKELMNCNYVFIIVCNKQKSDIKLTFESKDFYHLVGFQYLKDIDIPKNEKQLFKKIESLKITDEYLGKSVFYTKVDYSYANVKERISGFKDVDKFIENKNIICRYIKTNNPSSAIKADYLIKSTLYNRTAYMFLRKRSKGDEYCMCSFFMQPQNEYIGQKTYWLYKAKKRISDNYVKILLDRISESTEQ</sequence>
<dbReference type="AlphaFoldDB" id="A0A9Q4I1F1"/>
<proteinExistence type="predicted"/>
<name>A0A9Q4I1F1_MEDGN</name>
<dbReference type="RefSeq" id="WP_268803341.1">
    <property type="nucleotide sequence ID" value="NZ_JAPRAY010000003.1"/>
</dbReference>
<dbReference type="EMBL" id="JAPRAY010000003">
    <property type="protein sequence ID" value="MCZ0666483.1"/>
    <property type="molecule type" value="Genomic_DNA"/>
</dbReference>
<feature type="domain" description="Phage-Barnase-EndoU-ColicinE5/D-RelE like nuclease 4" evidence="1">
    <location>
        <begin position="7"/>
        <end position="171"/>
    </location>
</feature>
<accession>A0A9Q4I1F1</accession>
<gene>
    <name evidence="2" type="ORF">OZZ17_02885</name>
</gene>
<evidence type="ECO:0000313" key="3">
    <source>
        <dbReference type="Proteomes" id="UP001079535"/>
    </source>
</evidence>
<protein>
    <submittedName>
        <fullName evidence="2">PBECR4 domain-containing protein</fullName>
    </submittedName>
</protein>
<dbReference type="InterPro" id="IPR041420">
    <property type="entry name" value="PBECR4"/>
</dbReference>